<comment type="caution">
    <text evidence="4">The sequence shown here is derived from an EMBL/GenBank/DDBJ whole genome shotgun (WGS) entry which is preliminary data.</text>
</comment>
<dbReference type="GO" id="GO:0030288">
    <property type="term" value="C:outer membrane-bounded periplasmic space"/>
    <property type="evidence" value="ECO:0007669"/>
    <property type="project" value="TreeGrafter"/>
</dbReference>
<evidence type="ECO:0000313" key="4">
    <source>
        <dbReference type="EMBL" id="PZX15827.1"/>
    </source>
</evidence>
<dbReference type="InterPro" id="IPR052037">
    <property type="entry name" value="LPS_export_LptA"/>
</dbReference>
<accession>A0A2W7NCF0</accession>
<dbReference type="InterPro" id="IPR005653">
    <property type="entry name" value="OstA-like_N"/>
</dbReference>
<organism evidence="4 5">
    <name type="scientific">Palleronia aestuarii</name>
    <dbReference type="NCBI Taxonomy" id="568105"/>
    <lineage>
        <taxon>Bacteria</taxon>
        <taxon>Pseudomonadati</taxon>
        <taxon>Pseudomonadota</taxon>
        <taxon>Alphaproteobacteria</taxon>
        <taxon>Rhodobacterales</taxon>
        <taxon>Roseobacteraceae</taxon>
        <taxon>Palleronia</taxon>
    </lineage>
</organism>
<dbReference type="Proteomes" id="UP000248916">
    <property type="component" value="Unassembled WGS sequence"/>
</dbReference>
<sequence>MPHPMSRVIALLVAAMIAAPVSAQETAIDFGGLRQDTTQPVEVASDALEVNQSDGTATFSGNVVVSQGAMRLSAGRITAIYAGEASAGRIRELRAEEGVTLVAGEDAAEAQSAVYDIDEGSVVMTGDVLLTQGPTALSSERLVIDLVNGTGSLEGRVRTIFETGER</sequence>
<evidence type="ECO:0000259" key="3">
    <source>
        <dbReference type="Pfam" id="PF03968"/>
    </source>
</evidence>
<keyword evidence="1 2" id="KW-0732">Signal</keyword>
<dbReference type="PANTHER" id="PTHR36504">
    <property type="entry name" value="LIPOPOLYSACCHARIDE EXPORT SYSTEM PROTEIN LPTA"/>
    <property type="match status" value="1"/>
</dbReference>
<dbReference type="GO" id="GO:0017089">
    <property type="term" value="F:glycolipid transfer activity"/>
    <property type="evidence" value="ECO:0007669"/>
    <property type="project" value="TreeGrafter"/>
</dbReference>
<feature type="signal peptide" evidence="2">
    <location>
        <begin position="1"/>
        <end position="23"/>
    </location>
</feature>
<proteinExistence type="predicted"/>
<keyword evidence="5" id="KW-1185">Reference proteome</keyword>
<feature type="domain" description="Organic solvent tolerance-like N-terminal" evidence="3">
    <location>
        <begin position="42"/>
        <end position="148"/>
    </location>
</feature>
<gene>
    <name evidence="4" type="ORF">LX81_02460</name>
</gene>
<dbReference type="Pfam" id="PF03968">
    <property type="entry name" value="LptD_N"/>
    <property type="match status" value="1"/>
</dbReference>
<reference evidence="4 5" key="1">
    <citation type="submission" date="2018-06" db="EMBL/GenBank/DDBJ databases">
        <title>Genomic Encyclopedia of Archaeal and Bacterial Type Strains, Phase II (KMG-II): from individual species to whole genera.</title>
        <authorList>
            <person name="Goeker M."/>
        </authorList>
    </citation>
    <scope>NUCLEOTIDE SEQUENCE [LARGE SCALE GENOMIC DNA]</scope>
    <source>
        <strain evidence="4 5">DSM 22009</strain>
    </source>
</reference>
<dbReference type="GO" id="GO:0009279">
    <property type="term" value="C:cell outer membrane"/>
    <property type="evidence" value="ECO:0007669"/>
    <property type="project" value="TreeGrafter"/>
</dbReference>
<feature type="chain" id="PRO_5016093401" evidence="2">
    <location>
        <begin position="24"/>
        <end position="166"/>
    </location>
</feature>
<dbReference type="EMBL" id="QKZL01000009">
    <property type="protein sequence ID" value="PZX15827.1"/>
    <property type="molecule type" value="Genomic_DNA"/>
</dbReference>
<evidence type="ECO:0000313" key="5">
    <source>
        <dbReference type="Proteomes" id="UP000248916"/>
    </source>
</evidence>
<dbReference type="GO" id="GO:0015920">
    <property type="term" value="P:lipopolysaccharide transport"/>
    <property type="evidence" value="ECO:0007669"/>
    <property type="project" value="TreeGrafter"/>
</dbReference>
<dbReference type="PANTHER" id="PTHR36504:SF1">
    <property type="entry name" value="LIPOPOLYSACCHARIDE EXPORT SYSTEM PROTEIN LPTA"/>
    <property type="match status" value="1"/>
</dbReference>
<dbReference type="AlphaFoldDB" id="A0A2W7NCF0"/>
<dbReference type="Gene3D" id="2.60.450.10">
    <property type="entry name" value="Lipopolysaccharide (LPS) transport protein A like domain"/>
    <property type="match status" value="1"/>
</dbReference>
<name>A0A2W7NCF0_9RHOB</name>
<evidence type="ECO:0000256" key="1">
    <source>
        <dbReference type="ARBA" id="ARBA00022729"/>
    </source>
</evidence>
<protein>
    <submittedName>
        <fullName evidence="4">Lipopolysaccharide export system protein LptA</fullName>
    </submittedName>
</protein>
<evidence type="ECO:0000256" key="2">
    <source>
        <dbReference type="SAM" id="SignalP"/>
    </source>
</evidence>